<feature type="chain" id="PRO_5001529542" description="Apple domain-containing protein" evidence="1">
    <location>
        <begin position="20"/>
        <end position="564"/>
    </location>
</feature>
<gene>
    <name evidence="2" type="ORF">BN9_043970</name>
</gene>
<evidence type="ECO:0000256" key="1">
    <source>
        <dbReference type="SAM" id="SignalP"/>
    </source>
</evidence>
<keyword evidence="3" id="KW-1185">Reference proteome</keyword>
<evidence type="ECO:0008006" key="4">
    <source>
        <dbReference type="Google" id="ProtNLM"/>
    </source>
</evidence>
<feature type="signal peptide" evidence="1">
    <location>
        <begin position="1"/>
        <end position="19"/>
    </location>
</feature>
<proteinExistence type="predicted"/>
<evidence type="ECO:0000313" key="3">
    <source>
        <dbReference type="Proteomes" id="UP000053237"/>
    </source>
</evidence>
<keyword evidence="1" id="KW-0732">Signal</keyword>
<name>A0A024GA23_9STRA</name>
<sequence length="564" mass="62860">MLIQQILSVILIHFSMCIANGPYQEVITTISTTINNRKTSKMNCQDCLLSSGSASRAILLRSHVEKYNTEVAIFKFTAPRYGLVLIEQYCKIRSECGEFEVHEPYPLDDHSIIQKNGLPMSMLCLAQTSRSARCRACLKEVSDSAYLGNFVASGSESERFVSLRILFTSRKATDIIALCSASQACAGSTVHLPRDICVHLVPEYLKSHVTSHEEGTITPAARNTAKPMKSLQNQIRSTNRERRCFELSHTNMEEVRKCLHSLAIASKGLAVMLHQDLKIKYAYTYGDIPKDLEKHCGKPILEVDISICNARNAHHYDTFPISNQISVYSDTGASIEQANGKIKYTSECVWEQHNPSSTDCESCIAFLDVSAKQTTQLSKSTSLTALSSAFEKRKLASCISQKKHSSCDQLVFVPNFMCGHELKYNIFDQERQQGTTYSILYDSVGSSSSPRNSPYEYLESSRGSILLFGTQIGKFQTLALVQFQSSDAQACLKSLALKYNVFVISLINQYVWMHHEPDQSLSNVGSCTNLAILGTLEPDLDMLRAISAEDVKIRFSLERSDTTA</sequence>
<dbReference type="EMBL" id="CAIX01000052">
    <property type="protein sequence ID" value="CCI43613.1"/>
    <property type="molecule type" value="Genomic_DNA"/>
</dbReference>
<dbReference type="Proteomes" id="UP000053237">
    <property type="component" value="Unassembled WGS sequence"/>
</dbReference>
<accession>A0A024GA23</accession>
<protein>
    <recommendedName>
        <fullName evidence="4">Apple domain-containing protein</fullName>
    </recommendedName>
</protein>
<dbReference type="AlphaFoldDB" id="A0A024GA23"/>
<organism evidence="2 3">
    <name type="scientific">Albugo candida</name>
    <dbReference type="NCBI Taxonomy" id="65357"/>
    <lineage>
        <taxon>Eukaryota</taxon>
        <taxon>Sar</taxon>
        <taxon>Stramenopiles</taxon>
        <taxon>Oomycota</taxon>
        <taxon>Peronosporomycetes</taxon>
        <taxon>Albuginales</taxon>
        <taxon>Albuginaceae</taxon>
        <taxon>Albugo</taxon>
    </lineage>
</organism>
<comment type="caution">
    <text evidence="2">The sequence shown here is derived from an EMBL/GenBank/DDBJ whole genome shotgun (WGS) entry which is preliminary data.</text>
</comment>
<dbReference type="InParanoid" id="A0A024GA23"/>
<reference evidence="2 3" key="1">
    <citation type="submission" date="2012-05" db="EMBL/GenBank/DDBJ databases">
        <title>Recombination and specialization in a pathogen metapopulation.</title>
        <authorList>
            <person name="Gardiner A."/>
            <person name="Kemen E."/>
            <person name="Schultz-Larsen T."/>
            <person name="MacLean D."/>
            <person name="Van Oosterhout C."/>
            <person name="Jones J.D.G."/>
        </authorList>
    </citation>
    <scope>NUCLEOTIDE SEQUENCE [LARGE SCALE GENOMIC DNA]</scope>
    <source>
        <strain evidence="2 3">Ac Nc2</strain>
    </source>
</reference>
<evidence type="ECO:0000313" key="2">
    <source>
        <dbReference type="EMBL" id="CCI43613.1"/>
    </source>
</evidence>